<accession>A0ABR2M2D1</accession>
<reference evidence="1 2" key="1">
    <citation type="journal article" date="2022" name="Nat. Plants">
        <title>Genomes of leafy and leafless Platanthera orchids illuminate the evolution of mycoheterotrophy.</title>
        <authorList>
            <person name="Li M.H."/>
            <person name="Liu K.W."/>
            <person name="Li Z."/>
            <person name="Lu H.C."/>
            <person name="Ye Q.L."/>
            <person name="Zhang D."/>
            <person name="Wang J.Y."/>
            <person name="Li Y.F."/>
            <person name="Zhong Z.M."/>
            <person name="Liu X."/>
            <person name="Yu X."/>
            <person name="Liu D.K."/>
            <person name="Tu X.D."/>
            <person name="Liu B."/>
            <person name="Hao Y."/>
            <person name="Liao X.Y."/>
            <person name="Jiang Y.T."/>
            <person name="Sun W.H."/>
            <person name="Chen J."/>
            <person name="Chen Y.Q."/>
            <person name="Ai Y."/>
            <person name="Zhai J.W."/>
            <person name="Wu S.S."/>
            <person name="Zhou Z."/>
            <person name="Hsiao Y.Y."/>
            <person name="Wu W.L."/>
            <person name="Chen Y.Y."/>
            <person name="Lin Y.F."/>
            <person name="Hsu J.L."/>
            <person name="Li C.Y."/>
            <person name="Wang Z.W."/>
            <person name="Zhao X."/>
            <person name="Zhong W.Y."/>
            <person name="Ma X.K."/>
            <person name="Ma L."/>
            <person name="Huang J."/>
            <person name="Chen G.Z."/>
            <person name="Huang M.Z."/>
            <person name="Huang L."/>
            <person name="Peng D.H."/>
            <person name="Luo Y.B."/>
            <person name="Zou S.Q."/>
            <person name="Chen S.P."/>
            <person name="Lan S."/>
            <person name="Tsai W.C."/>
            <person name="Van de Peer Y."/>
            <person name="Liu Z.J."/>
        </authorList>
    </citation>
    <scope>NUCLEOTIDE SEQUENCE [LARGE SCALE GENOMIC DNA]</scope>
    <source>
        <strain evidence="1">Lor288</strain>
    </source>
</reference>
<name>A0ABR2M2D1_9ASPA</name>
<comment type="caution">
    <text evidence="1">The sequence shown here is derived from an EMBL/GenBank/DDBJ whole genome shotgun (WGS) entry which is preliminary data.</text>
</comment>
<proteinExistence type="predicted"/>
<gene>
    <name evidence="1" type="primary">RCH2</name>
    <name evidence="1" type="ORF">KSP40_PGU010859</name>
</gene>
<dbReference type="Proteomes" id="UP001412067">
    <property type="component" value="Unassembled WGS sequence"/>
</dbReference>
<dbReference type="EMBL" id="JBBWWR010000013">
    <property type="protein sequence ID" value="KAK8956482.1"/>
    <property type="molecule type" value="Genomic_DNA"/>
</dbReference>
<sequence length="106" mass="12089">MHVEDHREERHPTIPDGLHVVDWVRMKKGCSEVLGISLRLRCDLEEEMLQAVGVALLCVNSMPDGRPMMKDVAAMLKEIRLEREYAKVEALLQASPPPRFSLRCLP</sequence>
<keyword evidence="2" id="KW-1185">Reference proteome</keyword>
<evidence type="ECO:0000313" key="1">
    <source>
        <dbReference type="EMBL" id="KAK8956482.1"/>
    </source>
</evidence>
<evidence type="ECO:0000313" key="2">
    <source>
        <dbReference type="Proteomes" id="UP001412067"/>
    </source>
</evidence>
<protein>
    <submittedName>
        <fullName evidence="1">Receptor-like protein kinase 2</fullName>
    </submittedName>
</protein>
<organism evidence="1 2">
    <name type="scientific">Platanthera guangdongensis</name>
    <dbReference type="NCBI Taxonomy" id="2320717"/>
    <lineage>
        <taxon>Eukaryota</taxon>
        <taxon>Viridiplantae</taxon>
        <taxon>Streptophyta</taxon>
        <taxon>Embryophyta</taxon>
        <taxon>Tracheophyta</taxon>
        <taxon>Spermatophyta</taxon>
        <taxon>Magnoliopsida</taxon>
        <taxon>Liliopsida</taxon>
        <taxon>Asparagales</taxon>
        <taxon>Orchidaceae</taxon>
        <taxon>Orchidoideae</taxon>
        <taxon>Orchideae</taxon>
        <taxon>Orchidinae</taxon>
        <taxon>Platanthera</taxon>
    </lineage>
</organism>